<feature type="transmembrane region" description="Helical" evidence="4">
    <location>
        <begin position="172"/>
        <end position="190"/>
    </location>
</feature>
<feature type="transmembrane region" description="Helical" evidence="4">
    <location>
        <begin position="224"/>
        <end position="241"/>
    </location>
</feature>
<organism evidence="6 7">
    <name type="scientific">Undibacterium terreum</name>
    <dbReference type="NCBI Taxonomy" id="1224302"/>
    <lineage>
        <taxon>Bacteria</taxon>
        <taxon>Pseudomonadati</taxon>
        <taxon>Pseudomonadota</taxon>
        <taxon>Betaproteobacteria</taxon>
        <taxon>Burkholderiales</taxon>
        <taxon>Oxalobacteraceae</taxon>
        <taxon>Undibacterium</taxon>
    </lineage>
</organism>
<dbReference type="SUPFAM" id="SSF103473">
    <property type="entry name" value="MFS general substrate transporter"/>
    <property type="match status" value="1"/>
</dbReference>
<dbReference type="InterPro" id="IPR036259">
    <property type="entry name" value="MFS_trans_sf"/>
</dbReference>
<accession>A0A916UEL2</accession>
<dbReference type="InterPro" id="IPR011701">
    <property type="entry name" value="MFS"/>
</dbReference>
<dbReference type="Pfam" id="PF07690">
    <property type="entry name" value="MFS_1"/>
    <property type="match status" value="2"/>
</dbReference>
<feature type="transmembrane region" description="Helical" evidence="4">
    <location>
        <begin position="372"/>
        <end position="392"/>
    </location>
</feature>
<keyword evidence="3 4" id="KW-0472">Membrane</keyword>
<feature type="transmembrane region" description="Helical" evidence="4">
    <location>
        <begin position="50"/>
        <end position="73"/>
    </location>
</feature>
<evidence type="ECO:0000313" key="6">
    <source>
        <dbReference type="EMBL" id="GGC69493.1"/>
    </source>
</evidence>
<gene>
    <name evidence="6" type="ORF">GCM10011396_15630</name>
</gene>
<dbReference type="EMBL" id="BMED01000001">
    <property type="protein sequence ID" value="GGC69493.1"/>
    <property type="molecule type" value="Genomic_DNA"/>
</dbReference>
<evidence type="ECO:0000256" key="1">
    <source>
        <dbReference type="ARBA" id="ARBA00022692"/>
    </source>
</evidence>
<evidence type="ECO:0000256" key="4">
    <source>
        <dbReference type="SAM" id="Phobius"/>
    </source>
</evidence>
<reference evidence="6" key="1">
    <citation type="journal article" date="2014" name="Int. J. Syst. Evol. Microbiol.">
        <title>Complete genome sequence of Corynebacterium casei LMG S-19264T (=DSM 44701T), isolated from a smear-ripened cheese.</title>
        <authorList>
            <consortium name="US DOE Joint Genome Institute (JGI-PGF)"/>
            <person name="Walter F."/>
            <person name="Albersmeier A."/>
            <person name="Kalinowski J."/>
            <person name="Ruckert C."/>
        </authorList>
    </citation>
    <scope>NUCLEOTIDE SEQUENCE</scope>
    <source>
        <strain evidence="6">CGMCC 1.10998</strain>
    </source>
</reference>
<dbReference type="Proteomes" id="UP000637423">
    <property type="component" value="Unassembled WGS sequence"/>
</dbReference>
<dbReference type="PANTHER" id="PTHR42910:SF1">
    <property type="entry name" value="MAJOR FACILITATOR SUPERFAMILY (MFS) PROFILE DOMAIN-CONTAINING PROTEIN"/>
    <property type="match status" value="1"/>
</dbReference>
<dbReference type="PANTHER" id="PTHR42910">
    <property type="entry name" value="TRANSPORTER SCO4007-RELATED"/>
    <property type="match status" value="1"/>
</dbReference>
<dbReference type="GO" id="GO:0022857">
    <property type="term" value="F:transmembrane transporter activity"/>
    <property type="evidence" value="ECO:0007669"/>
    <property type="project" value="InterPro"/>
</dbReference>
<reference evidence="6" key="2">
    <citation type="submission" date="2020-09" db="EMBL/GenBank/DDBJ databases">
        <authorList>
            <person name="Sun Q."/>
            <person name="Zhou Y."/>
        </authorList>
    </citation>
    <scope>NUCLEOTIDE SEQUENCE</scope>
    <source>
        <strain evidence="6">CGMCC 1.10998</strain>
    </source>
</reference>
<protein>
    <submittedName>
        <fullName evidence="6">MFS transporter</fullName>
    </submittedName>
</protein>
<evidence type="ECO:0000256" key="2">
    <source>
        <dbReference type="ARBA" id="ARBA00022989"/>
    </source>
</evidence>
<feature type="transmembrane region" description="Helical" evidence="4">
    <location>
        <begin position="142"/>
        <end position="160"/>
    </location>
</feature>
<feature type="transmembrane region" description="Helical" evidence="4">
    <location>
        <begin position="85"/>
        <end position="103"/>
    </location>
</feature>
<dbReference type="Gene3D" id="1.20.1250.20">
    <property type="entry name" value="MFS general substrate transporter like domains"/>
    <property type="match status" value="1"/>
</dbReference>
<dbReference type="RefSeq" id="WP_229750979.1">
    <property type="nucleotide sequence ID" value="NZ_BMED01000001.1"/>
</dbReference>
<feature type="transmembrane region" description="Helical" evidence="4">
    <location>
        <begin position="308"/>
        <end position="327"/>
    </location>
</feature>
<dbReference type="AlphaFoldDB" id="A0A916UEL2"/>
<evidence type="ECO:0000313" key="7">
    <source>
        <dbReference type="Proteomes" id="UP000637423"/>
    </source>
</evidence>
<feature type="transmembrane region" description="Helical" evidence="4">
    <location>
        <begin position="347"/>
        <end position="366"/>
    </location>
</feature>
<feature type="transmembrane region" description="Helical" evidence="4">
    <location>
        <begin position="284"/>
        <end position="302"/>
    </location>
</feature>
<dbReference type="CDD" id="cd17324">
    <property type="entry name" value="MFS_NepI_like"/>
    <property type="match status" value="1"/>
</dbReference>
<sequence length="404" mass="42694">MSSLPGQAEHTDIKMTRGMVLLFAFCCGAIVANIYYAQPIIELIAPDIGLSAHAASLIVSLTQIGYAFGLFFLVPLGDLLENRRLMVTTVLVAVVSLIGAAFAGHANSFLIVSLLIGFSSVSVQMLIPLAAHLSQEESRGRVVGGIMGGLLLGILLARPVSSFVADHFGWRAVFGGAAALMAMIAIVLATTMPKRQPQHTASYGELLASLGSLFKKMPVLRQRAFYQACMFASFSLFWTAVPLELARRYGLSQSQIALFALVGATGAIAAPFSGRLADAGHTKVATRFALLFGALSFAPALIHPAFGIVGLAVTGVVLDFCVQMNLVMGQRTIYALDAASRSRLNGLYMTSIFVGGAIGSALASILYDKGGWFWIAIAGAVFPLLALVRFMLETAQEKIGVQAG</sequence>
<keyword evidence="7" id="KW-1185">Reference proteome</keyword>
<proteinExistence type="predicted"/>
<feature type="domain" description="Major facilitator superfamily (MFS) profile" evidence="5">
    <location>
        <begin position="12"/>
        <end position="395"/>
    </location>
</feature>
<comment type="caution">
    <text evidence="6">The sequence shown here is derived from an EMBL/GenBank/DDBJ whole genome shotgun (WGS) entry which is preliminary data.</text>
</comment>
<name>A0A916UEL2_9BURK</name>
<feature type="transmembrane region" description="Helical" evidence="4">
    <location>
        <begin position="20"/>
        <end position="38"/>
    </location>
</feature>
<dbReference type="InterPro" id="IPR020846">
    <property type="entry name" value="MFS_dom"/>
</dbReference>
<feature type="transmembrane region" description="Helical" evidence="4">
    <location>
        <begin position="109"/>
        <end position="130"/>
    </location>
</feature>
<evidence type="ECO:0000259" key="5">
    <source>
        <dbReference type="PROSITE" id="PS50850"/>
    </source>
</evidence>
<evidence type="ECO:0000256" key="3">
    <source>
        <dbReference type="ARBA" id="ARBA00023136"/>
    </source>
</evidence>
<feature type="transmembrane region" description="Helical" evidence="4">
    <location>
        <begin position="253"/>
        <end position="272"/>
    </location>
</feature>
<dbReference type="PROSITE" id="PS50850">
    <property type="entry name" value="MFS"/>
    <property type="match status" value="1"/>
</dbReference>
<keyword evidence="1 4" id="KW-0812">Transmembrane</keyword>
<keyword evidence="2 4" id="KW-1133">Transmembrane helix</keyword>